<dbReference type="Pfam" id="PF01424">
    <property type="entry name" value="R3H"/>
    <property type="match status" value="1"/>
</dbReference>
<feature type="compositionally biased region" description="Acidic residues" evidence="1">
    <location>
        <begin position="49"/>
        <end position="84"/>
    </location>
</feature>
<dbReference type="GO" id="GO:0003677">
    <property type="term" value="F:DNA binding"/>
    <property type="evidence" value="ECO:0007669"/>
    <property type="project" value="UniProtKB-KW"/>
</dbReference>
<dbReference type="CDD" id="cd02644">
    <property type="entry name" value="R3H_jag"/>
    <property type="match status" value="1"/>
</dbReference>
<accession>A0A243Q8X4</accession>
<dbReference type="PROSITE" id="PS51061">
    <property type="entry name" value="R3H"/>
    <property type="match status" value="1"/>
</dbReference>
<dbReference type="Gene3D" id="3.30.1370.50">
    <property type="entry name" value="R3H-like domain"/>
    <property type="match status" value="1"/>
</dbReference>
<feature type="compositionally biased region" description="Low complexity" evidence="1">
    <location>
        <begin position="35"/>
        <end position="48"/>
    </location>
</feature>
<evidence type="ECO:0000313" key="4">
    <source>
        <dbReference type="Proteomes" id="UP000194632"/>
    </source>
</evidence>
<gene>
    <name evidence="3" type="ORF">CA982_19220</name>
</gene>
<dbReference type="SUPFAM" id="SSF82708">
    <property type="entry name" value="R3H domain"/>
    <property type="match status" value="1"/>
</dbReference>
<evidence type="ECO:0000259" key="2">
    <source>
        <dbReference type="PROSITE" id="PS51061"/>
    </source>
</evidence>
<name>A0A243Q8X4_9ACTN</name>
<dbReference type="OrthoDB" id="9794483at2"/>
<keyword evidence="3" id="KW-0238">DNA-binding</keyword>
<dbReference type="STRING" id="417102.CA982_19220"/>
<dbReference type="InterPro" id="IPR015946">
    <property type="entry name" value="KH_dom-like_a/b"/>
</dbReference>
<reference evidence="3 4" key="1">
    <citation type="submission" date="2017-05" db="EMBL/GenBank/DDBJ databases">
        <title>Biotechnological potential of actinobacteria isolated from South African environments.</title>
        <authorList>
            <person name="Le Roes-Hill M."/>
            <person name="Prins A."/>
            <person name="Durrell K.A."/>
        </authorList>
    </citation>
    <scope>NUCLEOTIDE SEQUENCE [LARGE SCALE GENOMIC DNA]</scope>
    <source>
        <strain evidence="3">BS2</strain>
    </source>
</reference>
<dbReference type="PANTHER" id="PTHR35800:SF1">
    <property type="entry name" value="RNA-BINDING PROTEIN KHPB"/>
    <property type="match status" value="1"/>
</dbReference>
<dbReference type="CDD" id="cd02414">
    <property type="entry name" value="KH-II_Jag"/>
    <property type="match status" value="1"/>
</dbReference>
<dbReference type="Gene3D" id="3.30.300.20">
    <property type="match status" value="1"/>
</dbReference>
<evidence type="ECO:0000313" key="3">
    <source>
        <dbReference type="EMBL" id="OUC76999.1"/>
    </source>
</evidence>
<dbReference type="InterPro" id="IPR038008">
    <property type="entry name" value="Jag_KH"/>
</dbReference>
<feature type="compositionally biased region" description="Polar residues" evidence="1">
    <location>
        <begin position="1"/>
        <end position="10"/>
    </location>
</feature>
<sequence>MTAETATQAGTDAEATAGTQTEDQAEDAVQNAADSDAVVTSEATVAETDAADTGDEASDETDDVVDSDDSDDADSDDDEDDEDRLVEEGEIAGDYLEQLLDVLDFDGDIDLDVDGDRAVVSIDGGDDLTKLVGRKGEVLDALQELTRLAVQQATGERSRLMLDIARWRSDRRDRLARLGREVAERVLSSGEREALDPMTPFERKIVHDAVAVVDGVVSESEGAEPKRRVVVLPS</sequence>
<dbReference type="Proteomes" id="UP000194632">
    <property type="component" value="Unassembled WGS sequence"/>
</dbReference>
<dbReference type="InterPro" id="IPR039247">
    <property type="entry name" value="KhpB"/>
</dbReference>
<comment type="caution">
    <text evidence="3">The sequence shown here is derived from an EMBL/GenBank/DDBJ whole genome shotgun (WGS) entry which is preliminary data.</text>
</comment>
<dbReference type="InterPro" id="IPR001374">
    <property type="entry name" value="R3H_dom"/>
</dbReference>
<dbReference type="PANTHER" id="PTHR35800">
    <property type="entry name" value="PROTEIN JAG"/>
    <property type="match status" value="1"/>
</dbReference>
<dbReference type="EMBL" id="NGFO01000025">
    <property type="protein sequence ID" value="OUC76999.1"/>
    <property type="molecule type" value="Genomic_DNA"/>
</dbReference>
<dbReference type="SMART" id="SM00393">
    <property type="entry name" value="R3H"/>
    <property type="match status" value="1"/>
</dbReference>
<organism evidence="3 4">
    <name type="scientific">Gordonia lacunae</name>
    <dbReference type="NCBI Taxonomy" id="417102"/>
    <lineage>
        <taxon>Bacteria</taxon>
        <taxon>Bacillati</taxon>
        <taxon>Actinomycetota</taxon>
        <taxon>Actinomycetes</taxon>
        <taxon>Mycobacteriales</taxon>
        <taxon>Gordoniaceae</taxon>
        <taxon>Gordonia</taxon>
    </lineage>
</organism>
<dbReference type="InterPro" id="IPR034079">
    <property type="entry name" value="R3H_KhpB"/>
</dbReference>
<evidence type="ECO:0000256" key="1">
    <source>
        <dbReference type="SAM" id="MobiDB-lite"/>
    </source>
</evidence>
<keyword evidence="4" id="KW-1185">Reference proteome</keyword>
<feature type="region of interest" description="Disordered" evidence="1">
    <location>
        <begin position="1"/>
        <end position="84"/>
    </location>
</feature>
<dbReference type="RefSeq" id="WP_086536862.1">
    <property type="nucleotide sequence ID" value="NZ_NGFO01000025.1"/>
</dbReference>
<dbReference type="GO" id="GO:0003723">
    <property type="term" value="F:RNA binding"/>
    <property type="evidence" value="ECO:0007669"/>
    <property type="project" value="InterPro"/>
</dbReference>
<protein>
    <submittedName>
        <fullName evidence="3">Single-stranded DNA-binding protein</fullName>
    </submittedName>
</protein>
<dbReference type="InterPro" id="IPR036867">
    <property type="entry name" value="R3H_dom_sf"/>
</dbReference>
<feature type="domain" description="R3H" evidence="2">
    <location>
        <begin position="169"/>
        <end position="234"/>
    </location>
</feature>
<dbReference type="AlphaFoldDB" id="A0A243Q8X4"/>
<proteinExistence type="predicted"/>